<name>A0A7D9IUH0_PARCT</name>
<dbReference type="OrthoDB" id="416119at2759"/>
<dbReference type="InterPro" id="IPR000477">
    <property type="entry name" value="RT_dom"/>
</dbReference>
<dbReference type="PROSITE" id="PS50878">
    <property type="entry name" value="RT_POL"/>
    <property type="match status" value="1"/>
</dbReference>
<accession>A0A7D9IUH0</accession>
<dbReference type="SUPFAM" id="SSF56672">
    <property type="entry name" value="DNA/RNA polymerases"/>
    <property type="match status" value="1"/>
</dbReference>
<reference evidence="1" key="1">
    <citation type="submission" date="2020-04" db="EMBL/GenBank/DDBJ databases">
        <authorList>
            <person name="Alioto T."/>
            <person name="Alioto T."/>
            <person name="Gomez Garrido J."/>
        </authorList>
    </citation>
    <scope>NUCLEOTIDE SEQUENCE</scope>
    <source>
        <strain evidence="1">A484AB</strain>
    </source>
</reference>
<dbReference type="InterPro" id="IPR043502">
    <property type="entry name" value="DNA/RNA_pol_sf"/>
</dbReference>
<dbReference type="AlphaFoldDB" id="A0A7D9IUH0"/>
<organism evidence="1 2">
    <name type="scientific">Paramuricea clavata</name>
    <name type="common">Red gorgonian</name>
    <name type="synonym">Violescent sea-whip</name>
    <dbReference type="NCBI Taxonomy" id="317549"/>
    <lineage>
        <taxon>Eukaryota</taxon>
        <taxon>Metazoa</taxon>
        <taxon>Cnidaria</taxon>
        <taxon>Anthozoa</taxon>
        <taxon>Octocorallia</taxon>
        <taxon>Malacalcyonacea</taxon>
        <taxon>Plexauridae</taxon>
        <taxon>Paramuricea</taxon>
    </lineage>
</organism>
<sequence length="456" mass="51413">MEFSMLSTVDLGPRYWKFNTSHLTDPSFCEQLNSFWLHWRSQKHCYSSFGAWWDAGKVKLKKTDSRLANGEDVEAFLREAKLELEIYLLKQAKGAQVRAHIQWAEDGKRSTSFFFRQEKTHSSRSIITSISRPDGSFATKSQASQTGGIPGRLSAENICLLKDIVLHANDDVSAAILSLDQEKAFDRVEWSFLTKVLGAMGFGLSFQQWVRLFYTNIGSSVIVNGFISTDFNITHGVRQGCPLSPLLYVLVIEALAITIQKDPEIDWYPLPDGTQQKVCQYADDTMALVTSDHSTTKLFSTFTWYEKTSGAKFNLGKCHGLLIGSWRGRSVFPVDLDWTNEAIVTLGSRISNDSKENWAVPLKKYEDLLISWKQCSLSFRGHTLIVSALGLSLFWYLATFESIPQSLVVKINGLSFPYIWGKKREWLAHTSVMQPIKDGGLGAVDVDKKTMSLHCL</sequence>
<dbReference type="EMBL" id="CACRXK020009090">
    <property type="protein sequence ID" value="CAB4016368.1"/>
    <property type="molecule type" value="Genomic_DNA"/>
</dbReference>
<evidence type="ECO:0000313" key="1">
    <source>
        <dbReference type="EMBL" id="CAB4016368.1"/>
    </source>
</evidence>
<dbReference type="PANTHER" id="PTHR31635:SF196">
    <property type="entry name" value="REVERSE TRANSCRIPTASE DOMAIN-CONTAINING PROTEIN-RELATED"/>
    <property type="match status" value="1"/>
</dbReference>
<dbReference type="CDD" id="cd01650">
    <property type="entry name" value="RT_nLTR_like"/>
    <property type="match status" value="1"/>
</dbReference>
<dbReference type="PANTHER" id="PTHR31635">
    <property type="entry name" value="REVERSE TRANSCRIPTASE DOMAIN-CONTAINING PROTEIN-RELATED"/>
    <property type="match status" value="1"/>
</dbReference>
<proteinExistence type="predicted"/>
<dbReference type="Proteomes" id="UP001152795">
    <property type="component" value="Unassembled WGS sequence"/>
</dbReference>
<comment type="caution">
    <text evidence="1">The sequence shown here is derived from an EMBL/GenBank/DDBJ whole genome shotgun (WGS) entry which is preliminary data.</text>
</comment>
<dbReference type="Pfam" id="PF00078">
    <property type="entry name" value="RVT_1"/>
    <property type="match status" value="1"/>
</dbReference>
<gene>
    <name evidence="1" type="ORF">PACLA_8A083336</name>
</gene>
<evidence type="ECO:0000313" key="2">
    <source>
        <dbReference type="Proteomes" id="UP001152795"/>
    </source>
</evidence>
<protein>
    <submittedName>
        <fullName evidence="1">Uncharacterized protein</fullName>
    </submittedName>
</protein>
<keyword evidence="2" id="KW-1185">Reference proteome</keyword>